<evidence type="ECO:0000313" key="2">
    <source>
        <dbReference type="Proteomes" id="UP000032232"/>
    </source>
</evidence>
<organism evidence="1 2">
    <name type="scientific">Jannaschia aquimarina</name>
    <dbReference type="NCBI Taxonomy" id="935700"/>
    <lineage>
        <taxon>Bacteria</taxon>
        <taxon>Pseudomonadati</taxon>
        <taxon>Pseudomonadota</taxon>
        <taxon>Alphaproteobacteria</taxon>
        <taxon>Rhodobacterales</taxon>
        <taxon>Roseobacteraceae</taxon>
        <taxon>Jannaschia</taxon>
    </lineage>
</organism>
<proteinExistence type="predicted"/>
<evidence type="ECO:0000313" key="1">
    <source>
        <dbReference type="EMBL" id="KIT15589.1"/>
    </source>
</evidence>
<keyword evidence="2" id="KW-1185">Reference proteome</keyword>
<protein>
    <submittedName>
        <fullName evidence="1">Uncharacterized protein</fullName>
    </submittedName>
</protein>
<gene>
    <name evidence="1" type="ORF">jaqu_26860</name>
</gene>
<reference evidence="1 2" key="1">
    <citation type="submission" date="2015-02" db="EMBL/GenBank/DDBJ databases">
        <title>Genome Sequence of Jannaschia aquimarina DSM28248, a member of the Roseobacter clade.</title>
        <authorList>
            <person name="Voget S."/>
            <person name="Daniel R."/>
        </authorList>
    </citation>
    <scope>NUCLEOTIDE SEQUENCE [LARGE SCALE GENOMIC DNA]</scope>
    <source>
        <strain evidence="1 2">GSW-M26</strain>
    </source>
</reference>
<dbReference type="EMBL" id="JYFE01000048">
    <property type="protein sequence ID" value="KIT15589.1"/>
    <property type="molecule type" value="Genomic_DNA"/>
</dbReference>
<dbReference type="AlphaFoldDB" id="A0A0D1ECY2"/>
<sequence length="173" mass="18800">MAVQAYSMPVAAPEVLPTRNIEEYVYADGHRFDASMLLEELSEELIQDLEVLTQFDDEPEFRGDPAIAIFTEEADRAWRSSLALVDEICGLRRGLAPEDEVLVAAARDVGRLLRSETPCELDTASMMICAKAAGLDGVPDGARSVVLIKQCADIVARLAQCWSAGEAVALEMA</sequence>
<comment type="caution">
    <text evidence="1">The sequence shown here is derived from an EMBL/GenBank/DDBJ whole genome shotgun (WGS) entry which is preliminary data.</text>
</comment>
<dbReference type="Proteomes" id="UP000032232">
    <property type="component" value="Unassembled WGS sequence"/>
</dbReference>
<accession>A0A0D1ECY2</accession>
<dbReference type="PATRIC" id="fig|935700.4.peg.2778"/>
<dbReference type="RefSeq" id="WP_141134374.1">
    <property type="nucleotide sequence ID" value="NZ_FZPF01000009.1"/>
</dbReference>
<name>A0A0D1ECY2_9RHOB</name>